<dbReference type="PANTHER" id="PTHR36449:SF1">
    <property type="entry name" value="ACETYLTRANSFERASE"/>
    <property type="match status" value="1"/>
</dbReference>
<organism evidence="7 8">
    <name type="scientific">Methylobacterium trifolii</name>
    <dbReference type="NCBI Taxonomy" id="1003092"/>
    <lineage>
        <taxon>Bacteria</taxon>
        <taxon>Pseudomonadati</taxon>
        <taxon>Pseudomonadota</taxon>
        <taxon>Alphaproteobacteria</taxon>
        <taxon>Hyphomicrobiales</taxon>
        <taxon>Methylobacteriaceae</taxon>
        <taxon>Methylobacterium</taxon>
    </lineage>
</organism>
<name>A0ABQ4U4N0_9HYPH</name>
<sequence length="110" mass="12093">MRCGLSAAQIERAFLPKPQQRSSPDPVPVMVLGQLAVDEDCRRQGHAPSLIHFALKTALHASAVIAGAGVLTHPLNDDVRGFCRAWGFEDLPFDPRRAMFVRISALRNFS</sequence>
<feature type="domain" description="N-acetyltransferase" evidence="6">
    <location>
        <begin position="26"/>
        <end position="88"/>
    </location>
</feature>
<evidence type="ECO:0000256" key="2">
    <source>
        <dbReference type="ARBA" id="ARBA00022649"/>
    </source>
</evidence>
<dbReference type="PANTHER" id="PTHR36449">
    <property type="entry name" value="ACETYLTRANSFERASE-RELATED"/>
    <property type="match status" value="1"/>
</dbReference>
<evidence type="ECO:0000256" key="5">
    <source>
        <dbReference type="ARBA" id="ARBA00049880"/>
    </source>
</evidence>
<accession>A0ABQ4U4N0</accession>
<reference evidence="7" key="2">
    <citation type="submission" date="2021-08" db="EMBL/GenBank/DDBJ databases">
        <authorList>
            <person name="Tani A."/>
            <person name="Ola A."/>
            <person name="Ogura Y."/>
            <person name="Katsura K."/>
            <person name="Hayashi T."/>
        </authorList>
    </citation>
    <scope>NUCLEOTIDE SEQUENCE</scope>
    <source>
        <strain evidence="7">DSM 23632</strain>
    </source>
</reference>
<dbReference type="InterPro" id="IPR000182">
    <property type="entry name" value="GNAT_dom"/>
</dbReference>
<comment type="caution">
    <text evidence="7">The sequence shown here is derived from an EMBL/GenBank/DDBJ whole genome shotgun (WGS) entry which is preliminary data.</text>
</comment>
<dbReference type="InterPro" id="IPR016181">
    <property type="entry name" value="Acyl_CoA_acyltransferase"/>
</dbReference>
<protein>
    <recommendedName>
        <fullName evidence="6">N-acetyltransferase domain-containing protein</fullName>
    </recommendedName>
</protein>
<dbReference type="SUPFAM" id="SSF55729">
    <property type="entry name" value="Acyl-CoA N-acyltransferases (Nat)"/>
    <property type="match status" value="1"/>
</dbReference>
<dbReference type="Proteomes" id="UP001055057">
    <property type="component" value="Unassembled WGS sequence"/>
</dbReference>
<keyword evidence="3" id="KW-0808">Transferase</keyword>
<reference evidence="7" key="1">
    <citation type="journal article" date="2021" name="Front. Microbiol.">
        <title>Comprehensive Comparative Genomics and Phenotyping of Methylobacterium Species.</title>
        <authorList>
            <person name="Alessa O."/>
            <person name="Ogura Y."/>
            <person name="Fujitani Y."/>
            <person name="Takami H."/>
            <person name="Hayashi T."/>
            <person name="Sahin N."/>
            <person name="Tani A."/>
        </authorList>
    </citation>
    <scope>NUCLEOTIDE SEQUENCE</scope>
    <source>
        <strain evidence="7">DSM 23632</strain>
    </source>
</reference>
<evidence type="ECO:0000259" key="6">
    <source>
        <dbReference type="Pfam" id="PF00583"/>
    </source>
</evidence>
<dbReference type="Pfam" id="PF00583">
    <property type="entry name" value="Acetyltransf_1"/>
    <property type="match status" value="1"/>
</dbReference>
<dbReference type="RefSeq" id="WP_238184862.1">
    <property type="nucleotide sequence ID" value="NZ_BPRB01000292.1"/>
</dbReference>
<evidence type="ECO:0000256" key="4">
    <source>
        <dbReference type="ARBA" id="ARBA00023315"/>
    </source>
</evidence>
<keyword evidence="4" id="KW-0012">Acyltransferase</keyword>
<comment type="catalytic activity">
    <reaction evidence="5">
        <text>glycyl-tRNA(Gly) + acetyl-CoA = N-acetylglycyl-tRNA(Gly) + CoA + H(+)</text>
        <dbReference type="Rhea" id="RHEA:81867"/>
        <dbReference type="Rhea" id="RHEA-COMP:9683"/>
        <dbReference type="Rhea" id="RHEA-COMP:19766"/>
        <dbReference type="ChEBI" id="CHEBI:15378"/>
        <dbReference type="ChEBI" id="CHEBI:57287"/>
        <dbReference type="ChEBI" id="CHEBI:57288"/>
        <dbReference type="ChEBI" id="CHEBI:78522"/>
        <dbReference type="ChEBI" id="CHEBI:232036"/>
    </reaction>
</comment>
<evidence type="ECO:0000313" key="7">
    <source>
        <dbReference type="EMBL" id="GJE62216.1"/>
    </source>
</evidence>
<evidence type="ECO:0000313" key="8">
    <source>
        <dbReference type="Proteomes" id="UP001055057"/>
    </source>
</evidence>
<dbReference type="EMBL" id="BPRB01000292">
    <property type="protein sequence ID" value="GJE62216.1"/>
    <property type="molecule type" value="Genomic_DNA"/>
</dbReference>
<proteinExistence type="predicted"/>
<keyword evidence="1" id="KW-0678">Repressor</keyword>
<gene>
    <name evidence="7" type="ORF">MPOCJGCO_4346</name>
</gene>
<keyword evidence="8" id="KW-1185">Reference proteome</keyword>
<dbReference type="Gene3D" id="3.40.630.30">
    <property type="match status" value="1"/>
</dbReference>
<evidence type="ECO:0000256" key="1">
    <source>
        <dbReference type="ARBA" id="ARBA00022491"/>
    </source>
</evidence>
<keyword evidence="2" id="KW-1277">Toxin-antitoxin system</keyword>
<evidence type="ECO:0000256" key="3">
    <source>
        <dbReference type="ARBA" id="ARBA00022679"/>
    </source>
</evidence>